<proteinExistence type="predicted"/>
<dbReference type="Proteomes" id="UP000631312">
    <property type="component" value="Unassembled WGS sequence"/>
</dbReference>
<dbReference type="RefSeq" id="WP_188123712.1">
    <property type="nucleotide sequence ID" value="NZ_BOMP01000105.1"/>
</dbReference>
<dbReference type="EMBL" id="JACHNC010000001">
    <property type="protein sequence ID" value="MBB4751719.1"/>
    <property type="molecule type" value="Genomic_DNA"/>
</dbReference>
<accession>A0A7W7HJM7</accession>
<dbReference type="EMBL" id="BOMP01000105">
    <property type="protein sequence ID" value="GIE43302.1"/>
    <property type="molecule type" value="Genomic_DNA"/>
</dbReference>
<dbReference type="AlphaFoldDB" id="A0A7W7HJM7"/>
<protein>
    <submittedName>
        <fullName evidence="2">Uncharacterized protein</fullName>
    </submittedName>
</protein>
<evidence type="ECO:0000313" key="2">
    <source>
        <dbReference type="EMBL" id="MBB4751719.1"/>
    </source>
</evidence>
<organism evidence="2 3">
    <name type="scientific">Actinoplanes lobatus</name>
    <dbReference type="NCBI Taxonomy" id="113568"/>
    <lineage>
        <taxon>Bacteria</taxon>
        <taxon>Bacillati</taxon>
        <taxon>Actinomycetota</taxon>
        <taxon>Actinomycetes</taxon>
        <taxon>Micromonosporales</taxon>
        <taxon>Micromonosporaceae</taxon>
        <taxon>Actinoplanes</taxon>
    </lineage>
</organism>
<gene>
    <name evidence="1" type="ORF">Alo02nite_62000</name>
    <name evidence="2" type="ORF">BJ964_005880</name>
</gene>
<comment type="caution">
    <text evidence="2">The sequence shown here is derived from an EMBL/GenBank/DDBJ whole genome shotgun (WGS) entry which is preliminary data.</text>
</comment>
<name>A0A7W7HJM7_9ACTN</name>
<evidence type="ECO:0000313" key="3">
    <source>
        <dbReference type="Proteomes" id="UP000590511"/>
    </source>
</evidence>
<evidence type="ECO:0000313" key="4">
    <source>
        <dbReference type="Proteomes" id="UP000631312"/>
    </source>
</evidence>
<dbReference type="Proteomes" id="UP000590511">
    <property type="component" value="Unassembled WGS sequence"/>
</dbReference>
<reference evidence="2 3" key="1">
    <citation type="submission" date="2020-08" db="EMBL/GenBank/DDBJ databases">
        <title>Sequencing the genomes of 1000 actinobacteria strains.</title>
        <authorList>
            <person name="Klenk H.-P."/>
        </authorList>
    </citation>
    <scope>NUCLEOTIDE SEQUENCE [LARGE SCALE GENOMIC DNA]</scope>
    <source>
        <strain evidence="2 3">DSM 43150</strain>
    </source>
</reference>
<evidence type="ECO:0000313" key="1">
    <source>
        <dbReference type="EMBL" id="GIE43302.1"/>
    </source>
</evidence>
<reference evidence="1 4" key="2">
    <citation type="submission" date="2021-01" db="EMBL/GenBank/DDBJ databases">
        <title>Whole genome shotgun sequence of Actinoplanes lobatus NBRC 12513.</title>
        <authorList>
            <person name="Komaki H."/>
            <person name="Tamura T."/>
        </authorList>
    </citation>
    <scope>NUCLEOTIDE SEQUENCE [LARGE SCALE GENOMIC DNA]</scope>
    <source>
        <strain evidence="1 4">NBRC 12513</strain>
    </source>
</reference>
<keyword evidence="4" id="KW-1185">Reference proteome</keyword>
<sequence length="128" mass="14377">MNTVVLVFDRTDVGLRHIAGAFGEAAFVAGKVATIEPPGGRMYVCEMSPIEEGIFDEWPPERIPAVPKVFSVDYRETEAVEDLVKGLAPHHEFWIDSNFGRVYSRDEFLSVAADPAQHWWSYDDESST</sequence>